<proteinExistence type="inferred from homology"/>
<dbReference type="InterPro" id="IPR016039">
    <property type="entry name" value="Thiolase-like"/>
</dbReference>
<feature type="domain" description="Thiolase C-terminal" evidence="11">
    <location>
        <begin position="269"/>
        <end position="391"/>
    </location>
</feature>
<protein>
    <recommendedName>
        <fullName evidence="3">acetyl-CoA C-acetyltransferase</fullName>
        <ecNumber evidence="3">2.3.1.9</ecNumber>
    </recommendedName>
</protein>
<evidence type="ECO:0000259" key="10">
    <source>
        <dbReference type="Pfam" id="PF00108"/>
    </source>
</evidence>
<dbReference type="NCBIfam" id="TIGR01930">
    <property type="entry name" value="AcCoA-C-Actrans"/>
    <property type="match status" value="1"/>
</dbReference>
<dbReference type="GO" id="GO:0003988">
    <property type="term" value="F:acetyl-CoA C-acyltransferase activity"/>
    <property type="evidence" value="ECO:0007669"/>
    <property type="project" value="UniProtKB-EC"/>
</dbReference>
<keyword evidence="6" id="KW-0809">Transit peptide</keyword>
<dbReference type="InterPro" id="IPR020616">
    <property type="entry name" value="Thiolase_N"/>
</dbReference>
<evidence type="ECO:0000256" key="5">
    <source>
        <dbReference type="ARBA" id="ARBA00022723"/>
    </source>
</evidence>
<dbReference type="Proteomes" id="UP000772618">
    <property type="component" value="Unassembled WGS sequence"/>
</dbReference>
<gene>
    <name evidence="12" type="ORF">KK060_10490</name>
</gene>
<dbReference type="EMBL" id="JAHESD010000019">
    <property type="protein sequence ID" value="MBT1703710.1"/>
    <property type="molecule type" value="Genomic_DNA"/>
</dbReference>
<dbReference type="PROSITE" id="PS00737">
    <property type="entry name" value="THIOLASE_2"/>
    <property type="match status" value="1"/>
</dbReference>
<evidence type="ECO:0000256" key="6">
    <source>
        <dbReference type="ARBA" id="ARBA00022946"/>
    </source>
</evidence>
<dbReference type="InterPro" id="IPR002155">
    <property type="entry name" value="Thiolase"/>
</dbReference>
<sequence>MKEVYIISAVRTPIGSFGGSLSSLTAVQLGATAVKGAIQHAGIDAKQIQEVFIGNVLSAGLGQAPATQIAAAAGLGFEIPCTLVNKVCASGMKAIMLGAQSIMLGQNDIVLAGGTESMSNIPYYLMKARTGYKYGHGELLDGLQYDGLTDIYNHCAMGVCADNTAKEMQISRQDQDNYAVNSYKRSASSWTNGKFKDEIVPVEVTDRKGNVTLFAEDEEYKNVNFDKIPSLKPAFTKDGTVTAANASTLNDGASALILMSKEKAQELGLKPIAKIRGFADAAQDPMWFTTTPSIAIPKAMKHAGVDKKDVGYYEINEAFSAVAIANNMKLGIDPGIVNVNGGAVALGHPLGASGARIVTTLINVLGQNNASIGVAGICNGGGGASAMVIEKA</sequence>
<evidence type="ECO:0000256" key="4">
    <source>
        <dbReference type="ARBA" id="ARBA00022679"/>
    </source>
</evidence>
<evidence type="ECO:0000256" key="9">
    <source>
        <dbReference type="RuleBase" id="RU003557"/>
    </source>
</evidence>
<evidence type="ECO:0000256" key="3">
    <source>
        <dbReference type="ARBA" id="ARBA00012705"/>
    </source>
</evidence>
<organism evidence="12 13">
    <name type="scientific">Chryseosolibacter indicus</name>
    <dbReference type="NCBI Taxonomy" id="2782351"/>
    <lineage>
        <taxon>Bacteria</taxon>
        <taxon>Pseudomonadati</taxon>
        <taxon>Bacteroidota</taxon>
        <taxon>Cytophagia</taxon>
        <taxon>Cytophagales</taxon>
        <taxon>Chryseotaleaceae</taxon>
        <taxon>Chryseosolibacter</taxon>
    </lineage>
</organism>
<dbReference type="PANTHER" id="PTHR18919">
    <property type="entry name" value="ACETYL-COA C-ACYLTRANSFERASE"/>
    <property type="match status" value="1"/>
</dbReference>
<dbReference type="PROSITE" id="PS00099">
    <property type="entry name" value="THIOLASE_3"/>
    <property type="match status" value="1"/>
</dbReference>
<feature type="domain" description="Thiolase N-terminal" evidence="10">
    <location>
        <begin position="4"/>
        <end position="262"/>
    </location>
</feature>
<dbReference type="PROSITE" id="PS00098">
    <property type="entry name" value="THIOLASE_1"/>
    <property type="match status" value="1"/>
</dbReference>
<dbReference type="SUPFAM" id="SSF53901">
    <property type="entry name" value="Thiolase-like"/>
    <property type="match status" value="2"/>
</dbReference>
<dbReference type="InterPro" id="IPR020610">
    <property type="entry name" value="Thiolase_AS"/>
</dbReference>
<dbReference type="EC" id="2.3.1.9" evidence="3"/>
<dbReference type="Pfam" id="PF00108">
    <property type="entry name" value="Thiolase_N"/>
    <property type="match status" value="1"/>
</dbReference>
<dbReference type="InterPro" id="IPR020617">
    <property type="entry name" value="Thiolase_C"/>
</dbReference>
<comment type="similarity">
    <text evidence="1 9">Belongs to the thiolase-like superfamily. Thiolase family.</text>
</comment>
<evidence type="ECO:0000259" key="11">
    <source>
        <dbReference type="Pfam" id="PF02803"/>
    </source>
</evidence>
<accession>A0ABS5VQJ2</accession>
<dbReference type="InterPro" id="IPR020615">
    <property type="entry name" value="Thiolase_acyl_enz_int_AS"/>
</dbReference>
<name>A0ABS5VQJ2_9BACT</name>
<reference evidence="12 13" key="1">
    <citation type="submission" date="2021-05" db="EMBL/GenBank/DDBJ databases">
        <title>A Polyphasic approach of four new species of the genus Ohtaekwangia: Ohtaekwangia histidinii sp. nov., Ohtaekwangia cretensis sp. nov., Ohtaekwangia indiensis sp. nov., Ohtaekwangia reichenbachii sp. nov. from diverse environment.</title>
        <authorList>
            <person name="Octaviana S."/>
        </authorList>
    </citation>
    <scope>NUCLEOTIDE SEQUENCE [LARGE SCALE GENOMIC DNA]</scope>
    <source>
        <strain evidence="12 13">PWU20</strain>
    </source>
</reference>
<dbReference type="RefSeq" id="WP_254153672.1">
    <property type="nucleotide sequence ID" value="NZ_JAHESD010000019.1"/>
</dbReference>
<keyword evidence="13" id="KW-1185">Reference proteome</keyword>
<keyword evidence="8 9" id="KW-0012">Acyltransferase</keyword>
<evidence type="ECO:0000313" key="12">
    <source>
        <dbReference type="EMBL" id="MBT1703710.1"/>
    </source>
</evidence>
<evidence type="ECO:0000313" key="13">
    <source>
        <dbReference type="Proteomes" id="UP000772618"/>
    </source>
</evidence>
<dbReference type="PIRSF" id="PIRSF000429">
    <property type="entry name" value="Ac-CoA_Ac_transf"/>
    <property type="match status" value="1"/>
</dbReference>
<evidence type="ECO:0000256" key="8">
    <source>
        <dbReference type="ARBA" id="ARBA00023315"/>
    </source>
</evidence>
<evidence type="ECO:0000256" key="2">
    <source>
        <dbReference type="ARBA" id="ARBA00011881"/>
    </source>
</evidence>
<dbReference type="InterPro" id="IPR020613">
    <property type="entry name" value="Thiolase_CS"/>
</dbReference>
<comment type="caution">
    <text evidence="12">The sequence shown here is derived from an EMBL/GenBank/DDBJ whole genome shotgun (WGS) entry which is preliminary data.</text>
</comment>
<evidence type="ECO:0000256" key="7">
    <source>
        <dbReference type="ARBA" id="ARBA00022958"/>
    </source>
</evidence>
<dbReference type="CDD" id="cd00751">
    <property type="entry name" value="thiolase"/>
    <property type="match status" value="1"/>
</dbReference>
<evidence type="ECO:0000256" key="1">
    <source>
        <dbReference type="ARBA" id="ARBA00010982"/>
    </source>
</evidence>
<comment type="subunit">
    <text evidence="2">Homotetramer.</text>
</comment>
<keyword evidence="4 9" id="KW-0808">Transferase</keyword>
<dbReference type="Gene3D" id="3.40.47.10">
    <property type="match status" value="1"/>
</dbReference>
<keyword evidence="7" id="KW-0630">Potassium</keyword>
<dbReference type="PANTHER" id="PTHR18919:SF156">
    <property type="entry name" value="ACETYL-COA ACETYLTRANSFERASE, MITOCHONDRIAL"/>
    <property type="match status" value="1"/>
</dbReference>
<dbReference type="Pfam" id="PF02803">
    <property type="entry name" value="Thiolase_C"/>
    <property type="match status" value="1"/>
</dbReference>
<keyword evidence="5" id="KW-0479">Metal-binding</keyword>